<dbReference type="AlphaFoldDB" id="X1IPM9"/>
<feature type="non-terminal residue" evidence="1">
    <location>
        <position position="1"/>
    </location>
</feature>
<organism evidence="1">
    <name type="scientific">marine sediment metagenome</name>
    <dbReference type="NCBI Taxonomy" id="412755"/>
    <lineage>
        <taxon>unclassified sequences</taxon>
        <taxon>metagenomes</taxon>
        <taxon>ecological metagenomes</taxon>
    </lineage>
</organism>
<protein>
    <submittedName>
        <fullName evidence="1">Uncharacterized protein</fullName>
    </submittedName>
</protein>
<name>X1IPM9_9ZZZZ</name>
<gene>
    <name evidence="1" type="ORF">S03H2_51179</name>
</gene>
<comment type="caution">
    <text evidence="1">The sequence shown here is derived from an EMBL/GenBank/DDBJ whole genome shotgun (WGS) entry which is preliminary data.</text>
</comment>
<proteinExistence type="predicted"/>
<evidence type="ECO:0000313" key="1">
    <source>
        <dbReference type="EMBL" id="GAH71220.1"/>
    </source>
</evidence>
<reference evidence="1" key="1">
    <citation type="journal article" date="2014" name="Front. Microbiol.">
        <title>High frequency of phylogenetically diverse reductive dehalogenase-homologous genes in deep subseafloor sedimentary metagenomes.</title>
        <authorList>
            <person name="Kawai M."/>
            <person name="Futagami T."/>
            <person name="Toyoda A."/>
            <person name="Takaki Y."/>
            <person name="Nishi S."/>
            <person name="Hori S."/>
            <person name="Arai W."/>
            <person name="Tsubouchi T."/>
            <person name="Morono Y."/>
            <person name="Uchiyama I."/>
            <person name="Ito T."/>
            <person name="Fujiyama A."/>
            <person name="Inagaki F."/>
            <person name="Takami H."/>
        </authorList>
    </citation>
    <scope>NUCLEOTIDE SEQUENCE</scope>
    <source>
        <strain evidence="1">Expedition CK06-06</strain>
    </source>
</reference>
<dbReference type="EMBL" id="BARU01032448">
    <property type="protein sequence ID" value="GAH71220.1"/>
    <property type="molecule type" value="Genomic_DNA"/>
</dbReference>
<accession>X1IPM9</accession>
<sequence length="102" mass="11839">IPTMGAEGILAGVREYDREIRYMSAGELRSEFGFASSERVNIAKLIRNLIWQAYMRIRDGKREKIDSNIRGFWYTDVKPIHALEAPFRYLGCCGLRSARMDY</sequence>